<dbReference type="STRING" id="1314781.A0A165LV54"/>
<protein>
    <submittedName>
        <fullName evidence="4">WD40 repeat-like protein</fullName>
    </submittedName>
</protein>
<proteinExistence type="predicted"/>
<feature type="repeat" description="WD" evidence="3">
    <location>
        <begin position="1"/>
        <end position="30"/>
    </location>
</feature>
<dbReference type="PROSITE" id="PS50294">
    <property type="entry name" value="WD_REPEATS_REGION"/>
    <property type="match status" value="2"/>
</dbReference>
<gene>
    <name evidence="4" type="ORF">EXIGLDRAFT_572176</name>
</gene>
<evidence type="ECO:0000256" key="2">
    <source>
        <dbReference type="ARBA" id="ARBA00022737"/>
    </source>
</evidence>
<evidence type="ECO:0000256" key="3">
    <source>
        <dbReference type="PROSITE-ProRule" id="PRU00221"/>
    </source>
</evidence>
<dbReference type="Proteomes" id="UP000077266">
    <property type="component" value="Unassembled WGS sequence"/>
</dbReference>
<dbReference type="PROSITE" id="PS50082">
    <property type="entry name" value="WD_REPEATS_2"/>
    <property type="match status" value="2"/>
</dbReference>
<organism evidence="4 5">
    <name type="scientific">Exidia glandulosa HHB12029</name>
    <dbReference type="NCBI Taxonomy" id="1314781"/>
    <lineage>
        <taxon>Eukaryota</taxon>
        <taxon>Fungi</taxon>
        <taxon>Dikarya</taxon>
        <taxon>Basidiomycota</taxon>
        <taxon>Agaricomycotina</taxon>
        <taxon>Agaricomycetes</taxon>
        <taxon>Auriculariales</taxon>
        <taxon>Exidiaceae</taxon>
        <taxon>Exidia</taxon>
    </lineage>
</organism>
<dbReference type="InterPro" id="IPR036322">
    <property type="entry name" value="WD40_repeat_dom_sf"/>
</dbReference>
<reference evidence="4 5" key="1">
    <citation type="journal article" date="2016" name="Mol. Biol. Evol.">
        <title>Comparative Genomics of Early-Diverging Mushroom-Forming Fungi Provides Insights into the Origins of Lignocellulose Decay Capabilities.</title>
        <authorList>
            <person name="Nagy L.G."/>
            <person name="Riley R."/>
            <person name="Tritt A."/>
            <person name="Adam C."/>
            <person name="Daum C."/>
            <person name="Floudas D."/>
            <person name="Sun H."/>
            <person name="Yadav J.S."/>
            <person name="Pangilinan J."/>
            <person name="Larsson K.H."/>
            <person name="Matsuura K."/>
            <person name="Barry K."/>
            <person name="Labutti K."/>
            <person name="Kuo R."/>
            <person name="Ohm R.A."/>
            <person name="Bhattacharya S.S."/>
            <person name="Shirouzu T."/>
            <person name="Yoshinaga Y."/>
            <person name="Martin F.M."/>
            <person name="Grigoriev I.V."/>
            <person name="Hibbett D.S."/>
        </authorList>
    </citation>
    <scope>NUCLEOTIDE SEQUENCE [LARGE SCALE GENOMIC DNA]</scope>
    <source>
        <strain evidence="4 5">HHB12029</strain>
    </source>
</reference>
<evidence type="ECO:0000313" key="5">
    <source>
        <dbReference type="Proteomes" id="UP000077266"/>
    </source>
</evidence>
<dbReference type="SUPFAM" id="SSF50978">
    <property type="entry name" value="WD40 repeat-like"/>
    <property type="match status" value="1"/>
</dbReference>
<feature type="non-terminal residue" evidence="4">
    <location>
        <position position="1"/>
    </location>
</feature>
<keyword evidence="1 3" id="KW-0853">WD repeat</keyword>
<feature type="repeat" description="WD" evidence="3">
    <location>
        <begin position="40"/>
        <end position="81"/>
    </location>
</feature>
<evidence type="ECO:0000313" key="4">
    <source>
        <dbReference type="EMBL" id="KZV98371.1"/>
    </source>
</evidence>
<dbReference type="OrthoDB" id="674604at2759"/>
<dbReference type="InterPro" id="IPR001680">
    <property type="entry name" value="WD40_rpt"/>
</dbReference>
<name>A0A165LV54_EXIGL</name>
<dbReference type="PANTHER" id="PTHR19848">
    <property type="entry name" value="WD40 REPEAT PROTEIN"/>
    <property type="match status" value="1"/>
</dbReference>
<dbReference type="Gene3D" id="2.130.10.10">
    <property type="entry name" value="YVTN repeat-like/Quinoprotein amine dehydrogenase"/>
    <property type="match status" value="1"/>
</dbReference>
<keyword evidence="5" id="KW-1185">Reference proteome</keyword>
<keyword evidence="2" id="KW-0677">Repeat</keyword>
<dbReference type="EMBL" id="KV425920">
    <property type="protein sequence ID" value="KZV98371.1"/>
    <property type="molecule type" value="Genomic_DNA"/>
</dbReference>
<dbReference type="Pfam" id="PF00400">
    <property type="entry name" value="WD40"/>
    <property type="match status" value="2"/>
</dbReference>
<dbReference type="InParanoid" id="A0A165LV54"/>
<dbReference type="AlphaFoldDB" id="A0A165LV54"/>
<dbReference type="InterPro" id="IPR015943">
    <property type="entry name" value="WD40/YVTN_repeat-like_dom_sf"/>
</dbReference>
<evidence type="ECO:0000256" key="1">
    <source>
        <dbReference type="ARBA" id="ARBA00022574"/>
    </source>
</evidence>
<accession>A0A165LV54</accession>
<dbReference type="PANTHER" id="PTHR19848:SF8">
    <property type="entry name" value="F-BOX AND WD REPEAT DOMAIN CONTAINING 7"/>
    <property type="match status" value="1"/>
</dbReference>
<feature type="non-terminal residue" evidence="4">
    <location>
        <position position="102"/>
    </location>
</feature>
<dbReference type="SMART" id="SM00320">
    <property type="entry name" value="WD40"/>
    <property type="match status" value="2"/>
</dbReference>
<sequence>HYSTLPLVAFCPDGYCVISGSRDCSIAVWDEHTGMVALILTGHRKAIRTVSFAPGAKRIVSDSLDNTIRLWDLKTGQQVSDISLASTEILVGIAYCADGLHV</sequence>